<evidence type="ECO:0000313" key="8">
    <source>
        <dbReference type="Proteomes" id="UP000326961"/>
    </source>
</evidence>
<dbReference type="AlphaFoldDB" id="A0A5P3XCC0"/>
<dbReference type="RefSeq" id="WP_150886391.1">
    <property type="nucleotide sequence ID" value="NZ_CP032452.1"/>
</dbReference>
<evidence type="ECO:0000256" key="4">
    <source>
        <dbReference type="ARBA" id="ARBA00022989"/>
    </source>
</evidence>
<keyword evidence="5 6" id="KW-0472">Membrane</keyword>
<organism evidence="7 8">
    <name type="scientific">Paraclostridium bifermentans</name>
    <name type="common">Clostridium bifermentans</name>
    <dbReference type="NCBI Taxonomy" id="1490"/>
    <lineage>
        <taxon>Bacteria</taxon>
        <taxon>Bacillati</taxon>
        <taxon>Bacillota</taxon>
        <taxon>Clostridia</taxon>
        <taxon>Peptostreptococcales</taxon>
        <taxon>Peptostreptococcaceae</taxon>
        <taxon>Paraclostridium</taxon>
    </lineage>
</organism>
<feature type="transmembrane region" description="Helical" evidence="6">
    <location>
        <begin position="286"/>
        <end position="307"/>
    </location>
</feature>
<dbReference type="Pfam" id="PF01943">
    <property type="entry name" value="Polysacc_synt"/>
    <property type="match status" value="1"/>
</dbReference>
<dbReference type="PIRSF" id="PIRSF038958">
    <property type="entry name" value="PG_synth_SpoVB"/>
    <property type="match status" value="1"/>
</dbReference>
<evidence type="ECO:0000256" key="5">
    <source>
        <dbReference type="ARBA" id="ARBA00023136"/>
    </source>
</evidence>
<feature type="transmembrane region" description="Helical" evidence="6">
    <location>
        <begin position="125"/>
        <end position="143"/>
    </location>
</feature>
<accession>A0A5P3XCC0</accession>
<evidence type="ECO:0000256" key="1">
    <source>
        <dbReference type="ARBA" id="ARBA00004651"/>
    </source>
</evidence>
<feature type="transmembrane region" description="Helical" evidence="6">
    <location>
        <begin position="85"/>
        <end position="105"/>
    </location>
</feature>
<reference evidence="7 8" key="1">
    <citation type="submission" date="2018-09" db="EMBL/GenBank/DDBJ databases">
        <title>A clostridial neurotoxin that targets Anopheles mosquitoes.</title>
        <authorList>
            <person name="Contreras E."/>
            <person name="Masuyer G."/>
            <person name="Qureshi N."/>
            <person name="Chawla S."/>
            <person name="Lim H.L."/>
            <person name="Chen J."/>
            <person name="Stenmark P."/>
            <person name="Gill S."/>
        </authorList>
    </citation>
    <scope>NUCLEOTIDE SEQUENCE [LARGE SCALE GENOMIC DNA]</scope>
    <source>
        <strain evidence="7 8">Cbm</strain>
    </source>
</reference>
<evidence type="ECO:0000313" key="7">
    <source>
        <dbReference type="EMBL" id="QEZ68736.1"/>
    </source>
</evidence>
<keyword evidence="3 6" id="KW-0812">Transmembrane</keyword>
<feature type="transmembrane region" description="Helical" evidence="6">
    <location>
        <begin position="412"/>
        <end position="436"/>
    </location>
</feature>
<dbReference type="PANTHER" id="PTHR30250:SF21">
    <property type="entry name" value="LIPID II FLIPPASE MURJ"/>
    <property type="match status" value="1"/>
</dbReference>
<evidence type="ECO:0000256" key="6">
    <source>
        <dbReference type="SAM" id="Phobius"/>
    </source>
</evidence>
<comment type="subcellular location">
    <subcellularLocation>
        <location evidence="1">Cell membrane</location>
        <topology evidence="1">Multi-pass membrane protein</topology>
    </subcellularLocation>
</comment>
<dbReference type="GO" id="GO:0005886">
    <property type="term" value="C:plasma membrane"/>
    <property type="evidence" value="ECO:0007669"/>
    <property type="project" value="UniProtKB-SubCell"/>
</dbReference>
<dbReference type="PANTHER" id="PTHR30250">
    <property type="entry name" value="PST FAMILY PREDICTED COLANIC ACID TRANSPORTER"/>
    <property type="match status" value="1"/>
</dbReference>
<feature type="transmembrane region" description="Helical" evidence="6">
    <location>
        <begin position="45"/>
        <end position="73"/>
    </location>
</feature>
<dbReference type="InterPro" id="IPR024923">
    <property type="entry name" value="PG_synth_SpoVB"/>
</dbReference>
<feature type="transmembrane region" description="Helical" evidence="6">
    <location>
        <begin position="9"/>
        <end position="33"/>
    </location>
</feature>
<protein>
    <submittedName>
        <fullName evidence="7">Polysaccharide biosynthesis protein</fullName>
    </submittedName>
</protein>
<sequence>MIYLKIPNLVYSTLVLFLSNFIVRIIGFLYKIFLSNNLSEVHLGIYHMVFNFLMICIALTTTGIPTALSCLVARKKAFNDKHSTNALFISAIYISFFIASLIAFFVSVSSESLSIKLLHSNNSSIFILALCPSIIAITLSNIVRGYYYGIKQVDIPAVSQVLEQISKIVFVYLIVKNFNNPTLICLSAIIGISIGECISLSFMTLGLARKPYIDNKYTIDIKEFMKSSYDTVKMSIPITCNRMSSIVLNSISSMIIPSRLALSGITYTTALGIYGTIAGMVFPFVYLPFMLVSALVVNIIPSISLDVSRKNIKSIKSKILFALVLTVVMGFLCSLIFYLFGEEICLYTFKSKVAGFYLKYMCLVPLFLSLNHVISGILHSIGKEFISSVIGISSMIIQTLCLYFILPIPDVGLWGYILILTVVPIITFAFNSHVLFKSLKSLY</sequence>
<name>A0A5P3XCC0_PARBF</name>
<gene>
    <name evidence="7" type="ORF">D4A35_07200</name>
</gene>
<dbReference type="Proteomes" id="UP000326961">
    <property type="component" value="Chromosome"/>
</dbReference>
<keyword evidence="2" id="KW-1003">Cell membrane</keyword>
<evidence type="ECO:0000256" key="3">
    <source>
        <dbReference type="ARBA" id="ARBA00022692"/>
    </source>
</evidence>
<evidence type="ECO:0000256" key="2">
    <source>
        <dbReference type="ARBA" id="ARBA00022475"/>
    </source>
</evidence>
<feature type="transmembrane region" description="Helical" evidence="6">
    <location>
        <begin position="319"/>
        <end position="341"/>
    </location>
</feature>
<proteinExistence type="predicted"/>
<keyword evidence="4 6" id="KW-1133">Transmembrane helix</keyword>
<dbReference type="InterPro" id="IPR050833">
    <property type="entry name" value="Poly_Biosynth_Transport"/>
</dbReference>
<feature type="transmembrane region" description="Helical" evidence="6">
    <location>
        <begin position="353"/>
        <end position="373"/>
    </location>
</feature>
<feature type="transmembrane region" description="Helical" evidence="6">
    <location>
        <begin position="181"/>
        <end position="208"/>
    </location>
</feature>
<dbReference type="EMBL" id="CP032452">
    <property type="protein sequence ID" value="QEZ68736.1"/>
    <property type="molecule type" value="Genomic_DNA"/>
</dbReference>
<feature type="transmembrane region" description="Helical" evidence="6">
    <location>
        <begin position="385"/>
        <end position="406"/>
    </location>
</feature>
<dbReference type="InterPro" id="IPR002797">
    <property type="entry name" value="Polysacc_synth"/>
</dbReference>